<dbReference type="GO" id="GO:0006629">
    <property type="term" value="P:lipid metabolic process"/>
    <property type="evidence" value="ECO:0007669"/>
    <property type="project" value="InterPro"/>
</dbReference>
<dbReference type="EMBL" id="JACNIG010000079">
    <property type="protein sequence ID" value="MBC8430766.1"/>
    <property type="molecule type" value="Genomic_DNA"/>
</dbReference>
<organism evidence="2 3">
    <name type="scientific">Candidatus Desulfatibia vada</name>
    <dbReference type="NCBI Taxonomy" id="2841696"/>
    <lineage>
        <taxon>Bacteria</taxon>
        <taxon>Pseudomonadati</taxon>
        <taxon>Thermodesulfobacteriota</taxon>
        <taxon>Desulfobacteria</taxon>
        <taxon>Desulfobacterales</taxon>
        <taxon>Desulfobacterales incertae sedis</taxon>
        <taxon>Candidatus Desulfatibia</taxon>
    </lineage>
</organism>
<accession>A0A8J6NY86</accession>
<sequence length="471" mass="52285">MRLAAVITLLSVLILTACASPYKAPDLGGLYNSLVQNESPYRNPVILIPGLLGSKLIDQQTGEIAWGTFGVGNLSSGTASGTAGIALPMSKGQKLSALRDNLVPAGALDRVVVNFLGYPLQQNTYAHILGVLGIGGYRDQNLAEAGVIDYGNRHFTCFQFDYDWRRDLVESAGVLDRFIKEKRRYVQQEIEKRFGIKNHNVKFDIVAHSMGGLVARYYLRYGANDLGSDGSLPKLTWDGSRHVEHLVLIGTPNAGSIDTLMSLFNGYRPAFLLPHYPPAVLGTMPSTYQILPRSRHHPFVDEKRSPVSDIFAAELWIEKRWGLADPGQDHILKILLPGVSSPEKRRQIALDHLRKSLHRAKQFAAALDVPAQPPESLHFFLVAGDSENTNKTVQFDSGGRLTIIEQGPGDGVVLRKSALMDERREDNLTFRLISPIKWSQVLFLFSDHLGLTRNPAFTDNLLYFLMESQRD</sequence>
<gene>
    <name evidence="2" type="ORF">H8D96_02495</name>
</gene>
<feature type="signal peptide" evidence="1">
    <location>
        <begin position="1"/>
        <end position="19"/>
    </location>
</feature>
<dbReference type="PANTHER" id="PTHR11440">
    <property type="entry name" value="LECITHIN-CHOLESTEROL ACYLTRANSFERASE-RELATED"/>
    <property type="match status" value="1"/>
</dbReference>
<dbReference type="SUPFAM" id="SSF53474">
    <property type="entry name" value="alpha/beta-Hydrolases"/>
    <property type="match status" value="1"/>
</dbReference>
<feature type="chain" id="PRO_5035296420" description="Alpha/beta fold hydrolase" evidence="1">
    <location>
        <begin position="20"/>
        <end position="471"/>
    </location>
</feature>
<keyword evidence="1" id="KW-0732">Signal</keyword>
<evidence type="ECO:0008006" key="4">
    <source>
        <dbReference type="Google" id="ProtNLM"/>
    </source>
</evidence>
<dbReference type="PROSITE" id="PS51257">
    <property type="entry name" value="PROKAR_LIPOPROTEIN"/>
    <property type="match status" value="1"/>
</dbReference>
<dbReference type="Pfam" id="PF02450">
    <property type="entry name" value="LCAT"/>
    <property type="match status" value="1"/>
</dbReference>
<dbReference type="GO" id="GO:0008374">
    <property type="term" value="F:O-acyltransferase activity"/>
    <property type="evidence" value="ECO:0007669"/>
    <property type="project" value="InterPro"/>
</dbReference>
<dbReference type="Gene3D" id="3.40.50.1820">
    <property type="entry name" value="alpha/beta hydrolase"/>
    <property type="match status" value="1"/>
</dbReference>
<name>A0A8J6NY86_9BACT</name>
<proteinExistence type="predicted"/>
<comment type="caution">
    <text evidence="2">The sequence shown here is derived from an EMBL/GenBank/DDBJ whole genome shotgun (WGS) entry which is preliminary data.</text>
</comment>
<dbReference type="InterPro" id="IPR003386">
    <property type="entry name" value="LACT/PDAT_acylTrfase"/>
</dbReference>
<dbReference type="Proteomes" id="UP000605201">
    <property type="component" value="Unassembled WGS sequence"/>
</dbReference>
<dbReference type="AlphaFoldDB" id="A0A8J6NY86"/>
<evidence type="ECO:0000313" key="2">
    <source>
        <dbReference type="EMBL" id="MBC8430766.1"/>
    </source>
</evidence>
<protein>
    <recommendedName>
        <fullName evidence="4">Alpha/beta fold hydrolase</fullName>
    </recommendedName>
</protein>
<reference evidence="2 3" key="1">
    <citation type="submission" date="2020-08" db="EMBL/GenBank/DDBJ databases">
        <title>Bridging the membrane lipid divide: bacteria of the FCB group superphylum have the potential to synthesize archaeal ether lipids.</title>
        <authorList>
            <person name="Villanueva L."/>
            <person name="Von Meijenfeldt F.A.B."/>
            <person name="Westbye A.B."/>
            <person name="Yadav S."/>
            <person name="Hopmans E.C."/>
            <person name="Dutilh B.E."/>
            <person name="Sinninghe Damste J.S."/>
        </authorList>
    </citation>
    <scope>NUCLEOTIDE SEQUENCE [LARGE SCALE GENOMIC DNA]</scope>
    <source>
        <strain evidence="2">NIOZ-UU17</strain>
    </source>
</reference>
<evidence type="ECO:0000313" key="3">
    <source>
        <dbReference type="Proteomes" id="UP000605201"/>
    </source>
</evidence>
<evidence type="ECO:0000256" key="1">
    <source>
        <dbReference type="SAM" id="SignalP"/>
    </source>
</evidence>
<dbReference type="InterPro" id="IPR029058">
    <property type="entry name" value="AB_hydrolase_fold"/>
</dbReference>